<dbReference type="PROSITE" id="PS00770">
    <property type="entry name" value="AA_TRANSFER_CLASS_4"/>
    <property type="match status" value="1"/>
</dbReference>
<keyword evidence="7" id="KW-0456">Lyase</keyword>
<evidence type="ECO:0000313" key="7">
    <source>
        <dbReference type="EMBL" id="RKD84138.1"/>
    </source>
</evidence>
<evidence type="ECO:0000256" key="6">
    <source>
        <dbReference type="RuleBase" id="RU004516"/>
    </source>
</evidence>
<dbReference type="Gene3D" id="3.20.10.10">
    <property type="entry name" value="D-amino Acid Aminotransferase, subunit A, domain 2"/>
    <property type="match status" value="1"/>
</dbReference>
<dbReference type="InterPro" id="IPR043131">
    <property type="entry name" value="BCAT-like_N"/>
</dbReference>
<evidence type="ECO:0000256" key="5">
    <source>
        <dbReference type="RuleBase" id="RU004106"/>
    </source>
</evidence>
<keyword evidence="4 6" id="KW-0663">Pyridoxal phosphate</keyword>
<dbReference type="Proteomes" id="UP000285120">
    <property type="component" value="Unassembled WGS sequence"/>
</dbReference>
<dbReference type="GO" id="GO:0005829">
    <property type="term" value="C:cytosol"/>
    <property type="evidence" value="ECO:0007669"/>
    <property type="project" value="TreeGrafter"/>
</dbReference>
<comment type="subunit">
    <text evidence="3">Homodimer.</text>
</comment>
<dbReference type="InterPro" id="IPR050571">
    <property type="entry name" value="Class-IV_PLP-Dep_Aminotrnsfr"/>
</dbReference>
<keyword evidence="8" id="KW-1185">Reference proteome</keyword>
<dbReference type="InterPro" id="IPR036038">
    <property type="entry name" value="Aminotransferase-like"/>
</dbReference>
<comment type="caution">
    <text evidence="7">The sequence shown here is derived from an EMBL/GenBank/DDBJ whole genome shotgun (WGS) entry which is preliminary data.</text>
</comment>
<evidence type="ECO:0000256" key="2">
    <source>
        <dbReference type="ARBA" id="ARBA00009320"/>
    </source>
</evidence>
<dbReference type="FunFam" id="3.20.10.10:FF:000002">
    <property type="entry name" value="D-alanine aminotransferase"/>
    <property type="match status" value="1"/>
</dbReference>
<dbReference type="GO" id="GO:0016829">
    <property type="term" value="F:lyase activity"/>
    <property type="evidence" value="ECO:0007669"/>
    <property type="project" value="UniProtKB-KW"/>
</dbReference>
<organism evidence="7 8">
    <name type="scientific">Sinobaca qinghaiensis</name>
    <dbReference type="NCBI Taxonomy" id="342944"/>
    <lineage>
        <taxon>Bacteria</taxon>
        <taxon>Bacillati</taxon>
        <taxon>Bacillota</taxon>
        <taxon>Bacilli</taxon>
        <taxon>Bacillales</taxon>
        <taxon>Sporolactobacillaceae</taxon>
        <taxon>Sinobaca</taxon>
    </lineage>
</organism>
<dbReference type="InterPro" id="IPR001544">
    <property type="entry name" value="Aminotrans_IV"/>
</dbReference>
<comment type="cofactor">
    <cofactor evidence="1 6">
        <name>pyridoxal 5'-phosphate</name>
        <dbReference type="ChEBI" id="CHEBI:597326"/>
    </cofactor>
</comment>
<protein>
    <submittedName>
        <fullName evidence="7">4-amino-4-deoxychorismate lyase</fullName>
    </submittedName>
</protein>
<dbReference type="RefSeq" id="WP_120191237.1">
    <property type="nucleotide sequence ID" value="NZ_RAPK01000001.1"/>
</dbReference>
<dbReference type="InterPro" id="IPR043132">
    <property type="entry name" value="BCAT-like_C"/>
</dbReference>
<dbReference type="OrthoDB" id="9805628at2"/>
<name>A0A419VTV2_9BACL</name>
<sequence>MFVLKNGAVQKAGEARLSVFEHGFMYGLGQFETFRVYDGHPFLLDEHMIRLERGLLEMNIKWTYDRDLVRTQIKKVLSANNWKNAYVRFNVSAGPGPLGLDQGQYDHPEVIIYAKPLEECTGVHLLPKKGQILETKRNTPESEVRLKSHHYFNSILGKNEIRGLSGTEGLFLTKEGYVAEGIVSNIFWKKGTTLYTPAVKTGILPGITRKAVMLLAEKRGYYIREGCFSKKMLIEAEEAFVTNSIQEISPLLGIDKQTYPFHSGISFELASDYAEARRSAWSFKDLL</sequence>
<evidence type="ECO:0000256" key="1">
    <source>
        <dbReference type="ARBA" id="ARBA00001933"/>
    </source>
</evidence>
<proteinExistence type="inferred from homology"/>
<dbReference type="SUPFAM" id="SSF56752">
    <property type="entry name" value="D-aminoacid aminotransferase-like PLP-dependent enzymes"/>
    <property type="match status" value="1"/>
</dbReference>
<evidence type="ECO:0000256" key="3">
    <source>
        <dbReference type="ARBA" id="ARBA00011738"/>
    </source>
</evidence>
<dbReference type="AlphaFoldDB" id="A0A419VTV2"/>
<dbReference type="EMBL" id="RAPK01000001">
    <property type="protein sequence ID" value="RKD84138.1"/>
    <property type="molecule type" value="Genomic_DNA"/>
</dbReference>
<dbReference type="PANTHER" id="PTHR42743">
    <property type="entry name" value="AMINO-ACID AMINOTRANSFERASE"/>
    <property type="match status" value="1"/>
</dbReference>
<evidence type="ECO:0000313" key="8">
    <source>
        <dbReference type="Proteomes" id="UP000285120"/>
    </source>
</evidence>
<accession>A0A419VTV2</accession>
<dbReference type="GO" id="GO:0008652">
    <property type="term" value="P:amino acid biosynthetic process"/>
    <property type="evidence" value="ECO:0007669"/>
    <property type="project" value="UniProtKB-ARBA"/>
</dbReference>
<reference evidence="7 8" key="1">
    <citation type="submission" date="2018-09" db="EMBL/GenBank/DDBJ databases">
        <title>Genomic Encyclopedia of Archaeal and Bacterial Type Strains, Phase II (KMG-II): from individual species to whole genera.</title>
        <authorList>
            <person name="Goeker M."/>
        </authorList>
    </citation>
    <scope>NUCLEOTIDE SEQUENCE [LARGE SCALE GENOMIC DNA]</scope>
    <source>
        <strain evidence="7 8">DSM 17008</strain>
    </source>
</reference>
<dbReference type="InterPro" id="IPR018300">
    <property type="entry name" value="Aminotrans_IV_CS"/>
</dbReference>
<dbReference type="Pfam" id="PF01063">
    <property type="entry name" value="Aminotran_4"/>
    <property type="match status" value="1"/>
</dbReference>
<dbReference type="Gene3D" id="3.30.470.10">
    <property type="match status" value="1"/>
</dbReference>
<dbReference type="CDD" id="cd00449">
    <property type="entry name" value="PLPDE_IV"/>
    <property type="match status" value="1"/>
</dbReference>
<dbReference type="PANTHER" id="PTHR42743:SF11">
    <property type="entry name" value="AMINODEOXYCHORISMATE LYASE"/>
    <property type="match status" value="1"/>
</dbReference>
<dbReference type="NCBIfam" id="NF005800">
    <property type="entry name" value="PRK07650.1"/>
    <property type="match status" value="1"/>
</dbReference>
<comment type="similarity">
    <text evidence="2 5">Belongs to the class-IV pyridoxal-phosphate-dependent aminotransferase family.</text>
</comment>
<evidence type="ECO:0000256" key="4">
    <source>
        <dbReference type="ARBA" id="ARBA00022898"/>
    </source>
</evidence>
<dbReference type="GO" id="GO:0046394">
    <property type="term" value="P:carboxylic acid biosynthetic process"/>
    <property type="evidence" value="ECO:0007669"/>
    <property type="project" value="UniProtKB-ARBA"/>
</dbReference>
<gene>
    <name evidence="7" type="ORF">ATL39_0006</name>
</gene>